<dbReference type="PANTHER" id="PTHR33375">
    <property type="entry name" value="CHROMOSOME-PARTITIONING PROTEIN PARB-RELATED"/>
    <property type="match status" value="1"/>
</dbReference>
<evidence type="ECO:0000313" key="2">
    <source>
        <dbReference type="EMBL" id="PSJ64400.1"/>
    </source>
</evidence>
<dbReference type="RefSeq" id="WP_106771145.1">
    <property type="nucleotide sequence ID" value="NZ_PXYK01000004.1"/>
</dbReference>
<sequence>MLRIHKVPVDDIYVPVGRRKTLHPQTVRLLAEDILENGLKVPIQVRHDGKRHILVEGLHRLEAAKWLGETEINAYLVQARRH</sequence>
<dbReference type="InterPro" id="IPR003115">
    <property type="entry name" value="ParB_N"/>
</dbReference>
<gene>
    <name evidence="2" type="ORF">C7I84_05465</name>
</gene>
<evidence type="ECO:0000259" key="1">
    <source>
        <dbReference type="SMART" id="SM00470"/>
    </source>
</evidence>
<protein>
    <submittedName>
        <fullName evidence="2">Chromosome partitioning protein ParB</fullName>
    </submittedName>
</protein>
<dbReference type="InterPro" id="IPR036086">
    <property type="entry name" value="ParB/Sulfiredoxin_sf"/>
</dbReference>
<accession>A0A2P7SPG4</accession>
<dbReference type="AlphaFoldDB" id="A0A2P7SPG4"/>
<dbReference type="Pfam" id="PF02195">
    <property type="entry name" value="ParB_N"/>
    <property type="match status" value="1"/>
</dbReference>
<dbReference type="Gene3D" id="3.90.1530.30">
    <property type="match status" value="1"/>
</dbReference>
<dbReference type="OrthoDB" id="9816381at2"/>
<organism evidence="2 3">
    <name type="scientific">Kumtagia ephedrae</name>
    <dbReference type="NCBI Taxonomy" id="2116701"/>
    <lineage>
        <taxon>Bacteria</taxon>
        <taxon>Pseudomonadati</taxon>
        <taxon>Pseudomonadota</taxon>
        <taxon>Alphaproteobacteria</taxon>
        <taxon>Hyphomicrobiales</taxon>
        <taxon>Phyllobacteriaceae</taxon>
        <taxon>Kumtagia</taxon>
    </lineage>
</organism>
<evidence type="ECO:0000313" key="3">
    <source>
        <dbReference type="Proteomes" id="UP000241229"/>
    </source>
</evidence>
<dbReference type="EMBL" id="PXYK01000004">
    <property type="protein sequence ID" value="PSJ64400.1"/>
    <property type="molecule type" value="Genomic_DNA"/>
</dbReference>
<proteinExistence type="predicted"/>
<dbReference type="SUPFAM" id="SSF110849">
    <property type="entry name" value="ParB/Sulfiredoxin"/>
    <property type="match status" value="1"/>
</dbReference>
<comment type="caution">
    <text evidence="2">The sequence shown here is derived from an EMBL/GenBank/DDBJ whole genome shotgun (WGS) entry which is preliminary data.</text>
</comment>
<dbReference type="PANTHER" id="PTHR33375:SF1">
    <property type="entry name" value="CHROMOSOME-PARTITIONING PROTEIN PARB-RELATED"/>
    <property type="match status" value="1"/>
</dbReference>
<dbReference type="Proteomes" id="UP000241229">
    <property type="component" value="Unassembled WGS sequence"/>
</dbReference>
<dbReference type="GO" id="GO:0007059">
    <property type="term" value="P:chromosome segregation"/>
    <property type="evidence" value="ECO:0007669"/>
    <property type="project" value="TreeGrafter"/>
</dbReference>
<dbReference type="SMART" id="SM00470">
    <property type="entry name" value="ParB"/>
    <property type="match status" value="1"/>
</dbReference>
<dbReference type="GO" id="GO:0005694">
    <property type="term" value="C:chromosome"/>
    <property type="evidence" value="ECO:0007669"/>
    <property type="project" value="TreeGrafter"/>
</dbReference>
<keyword evidence="3" id="KW-1185">Reference proteome</keyword>
<name>A0A2P7SPG4_9HYPH</name>
<dbReference type="InterPro" id="IPR050336">
    <property type="entry name" value="Chromosome_partition/occlusion"/>
</dbReference>
<feature type="domain" description="ParB-like N-terminal" evidence="1">
    <location>
        <begin position="5"/>
        <end position="81"/>
    </location>
</feature>
<reference evidence="2 3" key="1">
    <citation type="submission" date="2018-03" db="EMBL/GenBank/DDBJ databases">
        <title>The draft genome of Mesorhizobium sp. 6GN-30.</title>
        <authorList>
            <person name="Liu L."/>
            <person name="Li L."/>
            <person name="Wang T."/>
            <person name="Zhang X."/>
            <person name="Liang L."/>
        </authorList>
    </citation>
    <scope>NUCLEOTIDE SEQUENCE [LARGE SCALE GENOMIC DNA]</scope>
    <source>
        <strain evidence="2 3">6GN30</strain>
    </source>
</reference>